<evidence type="ECO:0000313" key="5">
    <source>
        <dbReference type="EMBL" id="SVD95417.1"/>
    </source>
</evidence>
<dbReference type="NCBIfam" id="NF002016">
    <property type="entry name" value="PRK00823.1-1"/>
    <property type="match status" value="1"/>
</dbReference>
<dbReference type="EC" id="4.2.1.96" evidence="3"/>
<organism evidence="5">
    <name type="scientific">marine metagenome</name>
    <dbReference type="NCBI Taxonomy" id="408172"/>
    <lineage>
        <taxon>unclassified sequences</taxon>
        <taxon>metagenomes</taxon>
        <taxon>ecological metagenomes</taxon>
    </lineage>
</organism>
<dbReference type="EMBL" id="UINC01184279">
    <property type="protein sequence ID" value="SVD95417.1"/>
    <property type="molecule type" value="Genomic_DNA"/>
</dbReference>
<protein>
    <recommendedName>
        <fullName evidence="3">4a-hydroxytetrahydrobiopterin dehydratase</fullName>
        <ecNumber evidence="3">4.2.1.96</ecNumber>
    </recommendedName>
</protein>
<comment type="catalytic activity">
    <reaction evidence="1">
        <text>(4aS,6R)-4a-hydroxy-L-erythro-5,6,7,8-tetrahydrobiopterin = (6R)-L-erythro-6,7-dihydrobiopterin + H2O</text>
        <dbReference type="Rhea" id="RHEA:11920"/>
        <dbReference type="ChEBI" id="CHEBI:15377"/>
        <dbReference type="ChEBI" id="CHEBI:15642"/>
        <dbReference type="ChEBI" id="CHEBI:43120"/>
        <dbReference type="EC" id="4.2.1.96"/>
    </reaction>
</comment>
<dbReference type="Gene3D" id="3.30.1360.20">
    <property type="entry name" value="Transcriptional coactivator/pterin dehydratase"/>
    <property type="match status" value="1"/>
</dbReference>
<dbReference type="GO" id="GO:0008124">
    <property type="term" value="F:4-alpha-hydroxytetrahydrobiopterin dehydratase activity"/>
    <property type="evidence" value="ECO:0007669"/>
    <property type="project" value="UniProtKB-EC"/>
</dbReference>
<dbReference type="GO" id="GO:0006729">
    <property type="term" value="P:tetrahydrobiopterin biosynthetic process"/>
    <property type="evidence" value="ECO:0007669"/>
    <property type="project" value="InterPro"/>
</dbReference>
<proteinExistence type="inferred from homology"/>
<gene>
    <name evidence="5" type="ORF">METZ01_LOCUS448271</name>
</gene>
<dbReference type="InterPro" id="IPR001533">
    <property type="entry name" value="Pterin_deHydtase"/>
</dbReference>
<name>A0A382ZIN8_9ZZZZ</name>
<dbReference type="InterPro" id="IPR050376">
    <property type="entry name" value="Pterin-4-alpha-carb_dehyd"/>
</dbReference>
<evidence type="ECO:0000256" key="1">
    <source>
        <dbReference type="ARBA" id="ARBA00001554"/>
    </source>
</evidence>
<keyword evidence="4" id="KW-0456">Lyase</keyword>
<dbReference type="PANTHER" id="PTHR42805">
    <property type="entry name" value="PTERIN-4-ALPHA-CARBINOLAMINE DEHYDRATASE-RELATED"/>
    <property type="match status" value="1"/>
</dbReference>
<dbReference type="Pfam" id="PF01329">
    <property type="entry name" value="Pterin_4a"/>
    <property type="match status" value="1"/>
</dbReference>
<dbReference type="PANTHER" id="PTHR42805:SF1">
    <property type="entry name" value="PTERIN-4-ALPHA-CARBINOLAMINE DEHYDRATASE-RELATED"/>
    <property type="match status" value="1"/>
</dbReference>
<evidence type="ECO:0000256" key="2">
    <source>
        <dbReference type="ARBA" id="ARBA00006472"/>
    </source>
</evidence>
<dbReference type="HAMAP" id="MF_00434">
    <property type="entry name" value="Pterin_4_alpha"/>
    <property type="match status" value="1"/>
</dbReference>
<comment type="similarity">
    <text evidence="2">Belongs to the pterin-4-alpha-carbinolamine dehydratase family.</text>
</comment>
<dbReference type="SUPFAM" id="SSF55248">
    <property type="entry name" value="PCD-like"/>
    <property type="match status" value="1"/>
</dbReference>
<dbReference type="CDD" id="cd00913">
    <property type="entry name" value="PCD_DCoH_subfamily_a"/>
    <property type="match status" value="1"/>
</dbReference>
<evidence type="ECO:0000256" key="4">
    <source>
        <dbReference type="ARBA" id="ARBA00023239"/>
    </source>
</evidence>
<accession>A0A382ZIN8</accession>
<evidence type="ECO:0000256" key="3">
    <source>
        <dbReference type="ARBA" id="ARBA00013252"/>
    </source>
</evidence>
<sequence length="116" mass="12981">MEVDMTKLTTLSCIACSGDSPLATPEEIETLRLQVPEWNILISEGVGKLSRVFEFSDFIQALEFTNTVGKLAEQENHHPALLTEWGRVTVTWWTHKIGGLHHNDFVAAAKTDQLFA</sequence>
<dbReference type="InterPro" id="IPR036428">
    <property type="entry name" value="PCD_sf"/>
</dbReference>
<reference evidence="5" key="1">
    <citation type="submission" date="2018-05" db="EMBL/GenBank/DDBJ databases">
        <authorList>
            <person name="Lanie J.A."/>
            <person name="Ng W.-L."/>
            <person name="Kazmierczak K.M."/>
            <person name="Andrzejewski T.M."/>
            <person name="Davidsen T.M."/>
            <person name="Wayne K.J."/>
            <person name="Tettelin H."/>
            <person name="Glass J.I."/>
            <person name="Rusch D."/>
            <person name="Podicherti R."/>
            <person name="Tsui H.-C.T."/>
            <person name="Winkler M.E."/>
        </authorList>
    </citation>
    <scope>NUCLEOTIDE SEQUENCE</scope>
</reference>
<dbReference type="AlphaFoldDB" id="A0A382ZIN8"/>